<keyword evidence="6 12" id="KW-0812">Transmembrane</keyword>
<keyword evidence="7" id="KW-0735">Signal-anchor</keyword>
<accession>A0A5S6QVX2</accession>
<evidence type="ECO:0000256" key="11">
    <source>
        <dbReference type="ARBA" id="ARBA00023180"/>
    </source>
</evidence>
<dbReference type="Gene3D" id="3.40.50.11660">
    <property type="entry name" value="Glycosyl transferase family 10, C-terminal domain"/>
    <property type="match status" value="1"/>
</dbReference>
<dbReference type="STRING" id="70415.A0A5S6QVX2"/>
<evidence type="ECO:0000259" key="14">
    <source>
        <dbReference type="Pfam" id="PF17039"/>
    </source>
</evidence>
<dbReference type="PANTHER" id="PTHR48438:SF1">
    <property type="entry name" value="ALPHA-(1,3)-FUCOSYLTRANSFERASE C-RELATED"/>
    <property type="match status" value="1"/>
</dbReference>
<dbReference type="WBParaSite" id="TMUE_3000011400.4">
    <property type="protein sequence ID" value="TMUE_3000011400.4"/>
    <property type="gene ID" value="WBGene00286158"/>
</dbReference>
<dbReference type="WBParaSite" id="TMUE_3000011400.2">
    <property type="protein sequence ID" value="TMUE_3000011400.2"/>
    <property type="gene ID" value="WBGene00286158"/>
</dbReference>
<dbReference type="Proteomes" id="UP000046395">
    <property type="component" value="Unassembled WGS sequence"/>
</dbReference>
<dbReference type="WBParaSite" id="TMUE_3000011400.3">
    <property type="protein sequence ID" value="TMUE_3000011400.3"/>
    <property type="gene ID" value="WBGene00286158"/>
</dbReference>
<dbReference type="SUPFAM" id="SSF53756">
    <property type="entry name" value="UDP-Glycosyltransferase/glycogen phosphorylase"/>
    <property type="match status" value="1"/>
</dbReference>
<dbReference type="Pfam" id="PF00852">
    <property type="entry name" value="Glyco_transf_10"/>
    <property type="match status" value="1"/>
</dbReference>
<evidence type="ECO:0000256" key="5">
    <source>
        <dbReference type="ARBA" id="ARBA00022679"/>
    </source>
</evidence>
<dbReference type="Pfam" id="PF17039">
    <property type="entry name" value="Glyco_tran_10_N"/>
    <property type="match status" value="1"/>
</dbReference>
<dbReference type="GO" id="GO:0032580">
    <property type="term" value="C:Golgi cisterna membrane"/>
    <property type="evidence" value="ECO:0007669"/>
    <property type="project" value="UniProtKB-SubCell"/>
</dbReference>
<keyword evidence="4 12" id="KW-0328">Glycosyltransferase</keyword>
<keyword evidence="15" id="KW-1185">Reference proteome</keyword>
<dbReference type="UniPathway" id="UPA00378"/>
<evidence type="ECO:0000256" key="8">
    <source>
        <dbReference type="ARBA" id="ARBA00022989"/>
    </source>
</evidence>
<evidence type="ECO:0000313" key="16">
    <source>
        <dbReference type="WBParaSite" id="TMUE_3000011400.1"/>
    </source>
</evidence>
<name>A0A5S6QVX2_TRIMR</name>
<dbReference type="EC" id="2.4.1.-" evidence="12"/>
<evidence type="ECO:0000313" key="15">
    <source>
        <dbReference type="Proteomes" id="UP000046395"/>
    </source>
</evidence>
<dbReference type="WBParaSite" id="TMUE_3000011400.6">
    <property type="protein sequence ID" value="TMUE_3000011400.6"/>
    <property type="gene ID" value="WBGene00286158"/>
</dbReference>
<dbReference type="InterPro" id="IPR031481">
    <property type="entry name" value="Glyco_tran_10_N"/>
</dbReference>
<evidence type="ECO:0000256" key="4">
    <source>
        <dbReference type="ARBA" id="ARBA00022676"/>
    </source>
</evidence>
<reference evidence="16" key="3">
    <citation type="submission" date="2019-12" db="UniProtKB">
        <authorList>
            <consortium name="WormBaseParasite"/>
        </authorList>
    </citation>
    <scope>IDENTIFICATION</scope>
</reference>
<reference evidence="15" key="1">
    <citation type="submission" date="2013-11" db="EMBL/GenBank/DDBJ databases">
        <authorList>
            <person name="Aslett M."/>
        </authorList>
    </citation>
    <scope>NUCLEOTIDE SEQUENCE [LARGE SCALE GENOMIC DNA]</scope>
    <source>
        <strain evidence="15">Edinburgh</strain>
    </source>
</reference>
<evidence type="ECO:0000256" key="1">
    <source>
        <dbReference type="ARBA" id="ARBA00004447"/>
    </source>
</evidence>
<evidence type="ECO:0000256" key="7">
    <source>
        <dbReference type="ARBA" id="ARBA00022968"/>
    </source>
</evidence>
<feature type="domain" description="Fucosyltransferase C-terminal" evidence="13">
    <location>
        <begin position="204"/>
        <end position="371"/>
    </location>
</feature>
<dbReference type="PANTHER" id="PTHR48438">
    <property type="entry name" value="ALPHA-(1,3)-FUCOSYLTRANSFERASE C-RELATED"/>
    <property type="match status" value="1"/>
</dbReference>
<keyword evidence="11" id="KW-0325">Glycoprotein</keyword>
<keyword evidence="5 12" id="KW-0808">Transferase</keyword>
<evidence type="ECO:0000256" key="3">
    <source>
        <dbReference type="ARBA" id="ARBA00008919"/>
    </source>
</evidence>
<keyword evidence="10" id="KW-0472">Membrane</keyword>
<dbReference type="WBParaSite" id="TMUE_3000011400.1">
    <property type="protein sequence ID" value="TMUE_3000011400.1"/>
    <property type="gene ID" value="WBGene00286158"/>
</dbReference>
<feature type="domain" description="Fucosyltransferase N-terminal" evidence="14">
    <location>
        <begin position="79"/>
        <end position="182"/>
    </location>
</feature>
<evidence type="ECO:0000259" key="13">
    <source>
        <dbReference type="Pfam" id="PF00852"/>
    </source>
</evidence>
<evidence type="ECO:0000256" key="10">
    <source>
        <dbReference type="ARBA" id="ARBA00023136"/>
    </source>
</evidence>
<dbReference type="FunFam" id="3.40.50.11660:FF:000004">
    <property type="entry name" value="Glycoprotein 3-alpha-L-fucosyltransferase A"/>
    <property type="match status" value="1"/>
</dbReference>
<comment type="subcellular location">
    <subcellularLocation>
        <location evidence="1 12">Golgi apparatus</location>
        <location evidence="1 12">Golgi stack membrane</location>
        <topology evidence="1 12">Single-pass type II membrane protein</topology>
    </subcellularLocation>
</comment>
<keyword evidence="8" id="KW-1133">Transmembrane helix</keyword>
<organism evidence="15 16">
    <name type="scientific">Trichuris muris</name>
    <name type="common">Mouse whipworm</name>
    <dbReference type="NCBI Taxonomy" id="70415"/>
    <lineage>
        <taxon>Eukaryota</taxon>
        <taxon>Metazoa</taxon>
        <taxon>Ecdysozoa</taxon>
        <taxon>Nematoda</taxon>
        <taxon>Enoplea</taxon>
        <taxon>Dorylaimia</taxon>
        <taxon>Trichinellida</taxon>
        <taxon>Trichuridae</taxon>
        <taxon>Trichuris</taxon>
    </lineage>
</organism>
<dbReference type="WBParaSite" id="TMUE_3000011400.7">
    <property type="protein sequence ID" value="TMUE_3000011400.7"/>
    <property type="gene ID" value="WBGene00286158"/>
</dbReference>
<comment type="similarity">
    <text evidence="3 12">Belongs to the glycosyltransferase 10 family.</text>
</comment>
<dbReference type="AlphaFoldDB" id="A0A5S6QVX2"/>
<keyword evidence="9 12" id="KW-0333">Golgi apparatus</keyword>
<protein>
    <recommendedName>
        <fullName evidence="12">Fucosyltransferase</fullName>
        <ecNumber evidence="12">2.4.1.-</ecNumber>
    </recommendedName>
</protein>
<sequence>MKPYERIVVCVSRRRSLNQTIQRVTYSQWTKAAFIGFVLLVTVSTVTFKSNLHEVTFNWLMSDRFGIPNESNVTPSSIEILMWVPFFGNQFGQEVFRICPELNCHITHNRSALATSSAVVFHDRDVSVSDLPGERLPGQHFVFFLLESPYHVSGEAFNQLSTNFYTLTMGYRRNADVHLPFGYFEARSKPLPSTFWHELRKLVAKRKKLVAWFVSNCNTPSAREFYVRQLQRYIPVDVYGHCGPLKCPRSNRNCYESVLKMNYKFYIAFENSVCTDFVTEKYFDRLTNFVVPIVFGRKIYEAVGPNNSFIAADDFDGPKKLADYLKQLDKDDNEYLKYFEWMNNTEDFDQTLRYTNGFCKLCRKLRQQGKNPIVTPSETAKHLTRWYKEPGICHDRYGLKVHKL</sequence>
<proteinExistence type="inferred from homology"/>
<evidence type="ECO:0000256" key="12">
    <source>
        <dbReference type="RuleBase" id="RU003832"/>
    </source>
</evidence>
<reference evidence="15" key="2">
    <citation type="submission" date="2014-03" db="EMBL/GenBank/DDBJ databases">
        <title>The whipworm genome and dual-species transcriptomics of an intimate host-pathogen interaction.</title>
        <authorList>
            <person name="Foth B.J."/>
            <person name="Tsai I.J."/>
            <person name="Reid A.J."/>
            <person name="Bancroft A.J."/>
            <person name="Nichol S."/>
            <person name="Tracey A."/>
            <person name="Holroyd N."/>
            <person name="Cotton J.A."/>
            <person name="Stanley E.J."/>
            <person name="Zarowiecki M."/>
            <person name="Liu J.Z."/>
            <person name="Huckvale T."/>
            <person name="Cooper P.J."/>
            <person name="Grencis R.K."/>
            <person name="Berriman M."/>
        </authorList>
    </citation>
    <scope>NUCLEOTIDE SEQUENCE [LARGE SCALE GENOMIC DNA]</scope>
    <source>
        <strain evidence="15">Edinburgh</strain>
    </source>
</reference>
<evidence type="ECO:0000256" key="6">
    <source>
        <dbReference type="ARBA" id="ARBA00022692"/>
    </source>
</evidence>
<dbReference type="InterPro" id="IPR055270">
    <property type="entry name" value="Glyco_tran_10_C"/>
</dbReference>
<dbReference type="InterPro" id="IPR038577">
    <property type="entry name" value="GT10-like_C_sf"/>
</dbReference>
<evidence type="ECO:0000256" key="9">
    <source>
        <dbReference type="ARBA" id="ARBA00023034"/>
    </source>
</evidence>
<dbReference type="InterPro" id="IPR001503">
    <property type="entry name" value="Glyco_trans_10"/>
</dbReference>
<evidence type="ECO:0000256" key="2">
    <source>
        <dbReference type="ARBA" id="ARBA00004922"/>
    </source>
</evidence>
<comment type="pathway">
    <text evidence="2">Protein modification; protein glycosylation.</text>
</comment>
<dbReference type="GO" id="GO:0008417">
    <property type="term" value="F:fucosyltransferase activity"/>
    <property type="evidence" value="ECO:0007669"/>
    <property type="project" value="InterPro"/>
</dbReference>
<dbReference type="WBParaSite" id="TMUE_3000011400.5">
    <property type="protein sequence ID" value="TMUE_3000011400.5"/>
    <property type="gene ID" value="WBGene00286158"/>
</dbReference>